<reference evidence="4 5" key="1">
    <citation type="journal article" date="2015" name="Plant Cell">
        <title>Oil accumulation by the oleaginous diatom Fistulifera solaris as revealed by the genome and transcriptome.</title>
        <authorList>
            <person name="Tanaka T."/>
            <person name="Maeda Y."/>
            <person name="Veluchamy A."/>
            <person name="Tanaka M."/>
            <person name="Abida H."/>
            <person name="Marechal E."/>
            <person name="Bowler C."/>
            <person name="Muto M."/>
            <person name="Sunaga Y."/>
            <person name="Tanaka M."/>
            <person name="Yoshino T."/>
            <person name="Taniguchi T."/>
            <person name="Fukuda Y."/>
            <person name="Nemoto M."/>
            <person name="Matsumoto M."/>
            <person name="Wong P.S."/>
            <person name="Aburatani S."/>
            <person name="Fujibuchi W."/>
        </authorList>
    </citation>
    <scope>NUCLEOTIDE SEQUENCE [LARGE SCALE GENOMIC DNA]</scope>
    <source>
        <strain evidence="4 5">JPCC DA0580</strain>
    </source>
</reference>
<feature type="coiled-coil region" evidence="1">
    <location>
        <begin position="233"/>
        <end position="268"/>
    </location>
</feature>
<dbReference type="InParanoid" id="A0A1Z5JJX2"/>
<organism evidence="4 5">
    <name type="scientific">Fistulifera solaris</name>
    <name type="common">Oleaginous diatom</name>
    <dbReference type="NCBI Taxonomy" id="1519565"/>
    <lineage>
        <taxon>Eukaryota</taxon>
        <taxon>Sar</taxon>
        <taxon>Stramenopiles</taxon>
        <taxon>Ochrophyta</taxon>
        <taxon>Bacillariophyta</taxon>
        <taxon>Bacillariophyceae</taxon>
        <taxon>Bacillariophycidae</taxon>
        <taxon>Naviculales</taxon>
        <taxon>Naviculaceae</taxon>
        <taxon>Fistulifera</taxon>
    </lineage>
</organism>
<keyword evidence="1" id="KW-0175">Coiled coil</keyword>
<feature type="signal peptide" evidence="3">
    <location>
        <begin position="1"/>
        <end position="24"/>
    </location>
</feature>
<evidence type="ECO:0000256" key="2">
    <source>
        <dbReference type="SAM" id="Phobius"/>
    </source>
</evidence>
<protein>
    <submittedName>
        <fullName evidence="4">Uncharacterized protein</fullName>
    </submittedName>
</protein>
<keyword evidence="3" id="KW-0732">Signal</keyword>
<sequence length="466" mass="50696">MPRRNRAFTIRTTFFLLLLSVAQCYQIPKPLAASLQPALFEAPPRRLQQPVPIIPARAQQDIQIMTENMRAMTRVEMVAMTSTGAALLLGIIALLASSMETPSVEQAPIQALEEVVANVVDAAVPLTATDVVSVSMGEGLAGLLSAGFTYSLSQLRTLAMQQMSTTNRKRATTLTTPPSQVAPTFSDAVADGDFLLTRAAATPFLAAAGVSPVLAATLSVAFAIVPSESIRLKARARQRRLEEDRLLQKLLQQQLEEEKQNASVLQKVQSVIQIRDPSQQQQIVDPESLKPIVSEKSAKGLNFVEIFCDITRWLEYSVLMNDYKGMFPFLDPAMESAVFGALASLSALLYADVFNAYFGLGGSEVRRALEQRTVAEWSSAYLTRMFYGAVLFGVYEGAQGPVTELVESFLSGGVDGCVGSDFYQQCVDTYVTENPTGSTLETQAHDVMVNMASFVDRLMSQFSNGS</sequence>
<evidence type="ECO:0000256" key="3">
    <source>
        <dbReference type="SAM" id="SignalP"/>
    </source>
</evidence>
<feature type="chain" id="PRO_5012599805" evidence="3">
    <location>
        <begin position="25"/>
        <end position="466"/>
    </location>
</feature>
<evidence type="ECO:0000256" key="1">
    <source>
        <dbReference type="SAM" id="Coils"/>
    </source>
</evidence>
<dbReference type="OrthoDB" id="48648at2759"/>
<name>A0A1Z5JJX2_FISSO</name>
<accession>A0A1Z5JJX2</accession>
<feature type="transmembrane region" description="Helical" evidence="2">
    <location>
        <begin position="77"/>
        <end position="96"/>
    </location>
</feature>
<keyword evidence="2" id="KW-0812">Transmembrane</keyword>
<dbReference type="EMBL" id="BDSP01000075">
    <property type="protein sequence ID" value="GAX14142.1"/>
    <property type="molecule type" value="Genomic_DNA"/>
</dbReference>
<evidence type="ECO:0000313" key="5">
    <source>
        <dbReference type="Proteomes" id="UP000198406"/>
    </source>
</evidence>
<keyword evidence="5" id="KW-1185">Reference proteome</keyword>
<comment type="caution">
    <text evidence="4">The sequence shown here is derived from an EMBL/GenBank/DDBJ whole genome shotgun (WGS) entry which is preliminary data.</text>
</comment>
<dbReference type="Proteomes" id="UP000198406">
    <property type="component" value="Unassembled WGS sequence"/>
</dbReference>
<keyword evidence="2" id="KW-0472">Membrane</keyword>
<proteinExistence type="predicted"/>
<feature type="transmembrane region" description="Helical" evidence="2">
    <location>
        <begin position="204"/>
        <end position="225"/>
    </location>
</feature>
<keyword evidence="2" id="KW-1133">Transmembrane helix</keyword>
<evidence type="ECO:0000313" key="4">
    <source>
        <dbReference type="EMBL" id="GAX14142.1"/>
    </source>
</evidence>
<gene>
    <name evidence="4" type="ORF">FisN_8Hh019</name>
</gene>
<dbReference type="AlphaFoldDB" id="A0A1Z5JJX2"/>